<dbReference type="FunFam" id="1.10.10.10:FF:000001">
    <property type="entry name" value="LysR family transcriptional regulator"/>
    <property type="match status" value="1"/>
</dbReference>
<gene>
    <name evidence="6" type="ORF">MBO_05897</name>
</gene>
<dbReference type="AlphaFoldDB" id="A0A066UD60"/>
<dbReference type="InterPro" id="IPR036390">
    <property type="entry name" value="WH_DNA-bd_sf"/>
</dbReference>
<dbReference type="EMBL" id="AOMT01000023">
    <property type="protein sequence ID" value="KDN25045.1"/>
    <property type="molecule type" value="Genomic_DNA"/>
</dbReference>
<comment type="caution">
    <text evidence="6">The sequence shown here is derived from an EMBL/GenBank/DDBJ whole genome shotgun (WGS) entry which is preliminary data.</text>
</comment>
<sequence length="312" mass="34652">MDLHQLSAFMHIAQTGNFSQSAKALNMSQPTLSRHIAQLEQALGQTLIHRTHRPMTLTPAGTFFYQHAQKSVNELNELITLTQNFGKSPTDTLTIGFVASILYGLLPDVIGELKSKLPNLTIKLLEVGSNEQPTALKAGQIDVGFGRLMSSDAFIRQTFLRHEKLMVALPCQHKLATKKSLSFSVLADEMLILYHRTPLILGEGKTLDPLLRLFHERHLYPTHTQKASDIQIALGLVSAGEGITLVPMSLKGVRREQIAYVPLESPDATFPIYLNTLNNTEQLNPNIHALLDATYAVYQAKNIEHQPYSANL</sequence>
<dbReference type="GO" id="GO:0003700">
    <property type="term" value="F:DNA-binding transcription factor activity"/>
    <property type="evidence" value="ECO:0007669"/>
    <property type="project" value="InterPro"/>
</dbReference>
<comment type="similarity">
    <text evidence="1">Belongs to the LysR transcriptional regulatory family.</text>
</comment>
<dbReference type="GO" id="GO:0003677">
    <property type="term" value="F:DNA binding"/>
    <property type="evidence" value="ECO:0007669"/>
    <property type="project" value="UniProtKB-KW"/>
</dbReference>
<evidence type="ECO:0000313" key="6">
    <source>
        <dbReference type="EMBL" id="KDN25045.1"/>
    </source>
</evidence>
<dbReference type="PANTHER" id="PTHR30346:SF17">
    <property type="entry name" value="LYSR FAMILY TRANSCRIPTIONAL REGULATOR"/>
    <property type="match status" value="1"/>
</dbReference>
<feature type="domain" description="HTH lysR-type" evidence="5">
    <location>
        <begin position="1"/>
        <end position="58"/>
    </location>
</feature>
<evidence type="ECO:0000256" key="1">
    <source>
        <dbReference type="ARBA" id="ARBA00009437"/>
    </source>
</evidence>
<dbReference type="PROSITE" id="PS50931">
    <property type="entry name" value="HTH_LYSR"/>
    <property type="match status" value="1"/>
</dbReference>
<dbReference type="InterPro" id="IPR036388">
    <property type="entry name" value="WH-like_DNA-bd_sf"/>
</dbReference>
<dbReference type="SUPFAM" id="SSF46785">
    <property type="entry name" value="Winged helix' DNA-binding domain"/>
    <property type="match status" value="1"/>
</dbReference>
<dbReference type="OrthoDB" id="5289754at2"/>
<evidence type="ECO:0000256" key="2">
    <source>
        <dbReference type="ARBA" id="ARBA00023015"/>
    </source>
</evidence>
<proteinExistence type="inferred from homology"/>
<evidence type="ECO:0000259" key="5">
    <source>
        <dbReference type="PROSITE" id="PS50931"/>
    </source>
</evidence>
<accession>A0A066UD60</accession>
<dbReference type="Gene3D" id="1.10.10.10">
    <property type="entry name" value="Winged helix-like DNA-binding domain superfamily/Winged helix DNA-binding domain"/>
    <property type="match status" value="1"/>
</dbReference>
<keyword evidence="2" id="KW-0805">Transcription regulation</keyword>
<dbReference type="Pfam" id="PF03466">
    <property type="entry name" value="LysR_substrate"/>
    <property type="match status" value="1"/>
</dbReference>
<dbReference type="PANTHER" id="PTHR30346">
    <property type="entry name" value="TRANSCRIPTIONAL DUAL REGULATOR HCAR-RELATED"/>
    <property type="match status" value="1"/>
</dbReference>
<keyword evidence="4" id="KW-0804">Transcription</keyword>
<dbReference type="InterPro" id="IPR005119">
    <property type="entry name" value="LysR_subst-bd"/>
</dbReference>
<dbReference type="PRINTS" id="PR00039">
    <property type="entry name" value="HTHLYSR"/>
</dbReference>
<name>A0A066UD60_9GAMM</name>
<dbReference type="Pfam" id="PF00126">
    <property type="entry name" value="HTH_1"/>
    <property type="match status" value="1"/>
</dbReference>
<dbReference type="InterPro" id="IPR000847">
    <property type="entry name" value="LysR_HTH_N"/>
</dbReference>
<organism evidence="6 7">
    <name type="scientific">Moraxella bovoculi 237</name>
    <dbReference type="NCBI Taxonomy" id="743974"/>
    <lineage>
        <taxon>Bacteria</taxon>
        <taxon>Pseudomonadati</taxon>
        <taxon>Pseudomonadota</taxon>
        <taxon>Gammaproteobacteria</taxon>
        <taxon>Moraxellales</taxon>
        <taxon>Moraxellaceae</taxon>
        <taxon>Moraxella</taxon>
    </lineage>
</organism>
<dbReference type="Proteomes" id="UP000035860">
    <property type="component" value="Unassembled WGS sequence"/>
</dbReference>
<evidence type="ECO:0000256" key="3">
    <source>
        <dbReference type="ARBA" id="ARBA00023125"/>
    </source>
</evidence>
<dbReference type="RefSeq" id="WP_036365456.1">
    <property type="nucleotide sequence ID" value="NZ_AOMT01000023.1"/>
</dbReference>
<dbReference type="SUPFAM" id="SSF53850">
    <property type="entry name" value="Periplasmic binding protein-like II"/>
    <property type="match status" value="1"/>
</dbReference>
<keyword evidence="7" id="KW-1185">Reference proteome</keyword>
<dbReference type="GeneID" id="301975900"/>
<keyword evidence="3" id="KW-0238">DNA-binding</keyword>
<evidence type="ECO:0000313" key="7">
    <source>
        <dbReference type="Proteomes" id="UP000035860"/>
    </source>
</evidence>
<reference evidence="6 7" key="1">
    <citation type="journal article" date="2014" name="Genome Announc.">
        <title>Draft Genome Sequence of Moraxella bovoculi Strain 237T (ATCC BAA-1259T) Isolated from a Calf with Infectious Bovine Keratoconjunctivitis.</title>
        <authorList>
            <person name="Calcutt M.J."/>
            <person name="Foecking M.F."/>
            <person name="Martin N.T."/>
            <person name="Mhlanga-Mutangadura T."/>
            <person name="Reilly T.J."/>
        </authorList>
    </citation>
    <scope>NUCLEOTIDE SEQUENCE [LARGE SCALE GENOMIC DNA]</scope>
    <source>
        <strain evidence="6 7">237</strain>
    </source>
</reference>
<dbReference type="Gene3D" id="3.40.190.10">
    <property type="entry name" value="Periplasmic binding protein-like II"/>
    <property type="match status" value="2"/>
</dbReference>
<protein>
    <submittedName>
        <fullName evidence="6">LysR family transcriptional regulator</fullName>
    </submittedName>
</protein>
<dbReference type="eggNOG" id="COG0583">
    <property type="taxonomic scope" value="Bacteria"/>
</dbReference>
<evidence type="ECO:0000256" key="4">
    <source>
        <dbReference type="ARBA" id="ARBA00023163"/>
    </source>
</evidence>
<dbReference type="GO" id="GO:0032993">
    <property type="term" value="C:protein-DNA complex"/>
    <property type="evidence" value="ECO:0007669"/>
    <property type="project" value="TreeGrafter"/>
</dbReference>